<dbReference type="InterPro" id="IPR018087">
    <property type="entry name" value="Glyco_hydro_5_CS"/>
</dbReference>
<sequence>MSGEDFVINEAWLDRVQELVDWALECGLHVIVNTHHDNFKAYYYPDEEHLDGSIRYVTAIWTQVAARFADYDERLIFESLNEPRLAGTNHEWWFEADSAECMAAAECINRLNQAFVDTVRASGGVNATRYLMVPGYDAAPANTVPEIFRLPEDSADNRIIVSAHAYLPYSFALDTKGGSEFSIRNLQQTGEIAMAMNGLYERFISQGVPVVMGEFGALNKDNLQARVDLTAYYVASASARGIPCVWWDNHAFHGKGENFGLLDRRTLEWPCPEIVEAAMRYALH</sequence>
<keyword evidence="2 7" id="KW-0378">Hydrolase</keyword>
<dbReference type="InterPro" id="IPR017853">
    <property type="entry name" value="GH"/>
</dbReference>
<dbReference type="PANTHER" id="PTHR31297">
    <property type="entry name" value="GLUCAN ENDO-1,6-BETA-GLUCOSIDASE B"/>
    <property type="match status" value="1"/>
</dbReference>
<dbReference type="InterPro" id="IPR001547">
    <property type="entry name" value="Glyco_hydro_5"/>
</dbReference>
<dbReference type="Gene3D" id="3.20.20.80">
    <property type="entry name" value="Glycosidases"/>
    <property type="match status" value="1"/>
</dbReference>
<keyword evidence="5 7" id="KW-0326">Glycosidase</keyword>
<dbReference type="InterPro" id="IPR050386">
    <property type="entry name" value="Glycosyl_hydrolase_5"/>
</dbReference>
<dbReference type="GO" id="GO:0005576">
    <property type="term" value="C:extracellular region"/>
    <property type="evidence" value="ECO:0007669"/>
    <property type="project" value="TreeGrafter"/>
</dbReference>
<evidence type="ECO:0000256" key="5">
    <source>
        <dbReference type="ARBA" id="ARBA00023295"/>
    </source>
</evidence>
<dbReference type="GO" id="GO:0009986">
    <property type="term" value="C:cell surface"/>
    <property type="evidence" value="ECO:0007669"/>
    <property type="project" value="TreeGrafter"/>
</dbReference>
<dbReference type="PANTHER" id="PTHR31297:SF41">
    <property type="entry name" value="ENDOGLUCANASE, PUTATIVE (AFU_ORTHOLOGUE AFUA_5G01830)-RELATED"/>
    <property type="match status" value="1"/>
</dbReference>
<dbReference type="GO" id="GO:0030245">
    <property type="term" value="P:cellulose catabolic process"/>
    <property type="evidence" value="ECO:0007669"/>
    <property type="project" value="UniProtKB-KW"/>
</dbReference>
<evidence type="ECO:0000256" key="1">
    <source>
        <dbReference type="ARBA" id="ARBA00005641"/>
    </source>
</evidence>
<evidence type="ECO:0000256" key="4">
    <source>
        <dbReference type="ARBA" id="ARBA00023277"/>
    </source>
</evidence>
<dbReference type="PROSITE" id="PS00659">
    <property type="entry name" value="GLYCOSYL_HYDROL_F5"/>
    <property type="match status" value="1"/>
</dbReference>
<name>A0A0B4N049_9BACT</name>
<dbReference type="GO" id="GO:0008422">
    <property type="term" value="F:beta-glucosidase activity"/>
    <property type="evidence" value="ECO:0007669"/>
    <property type="project" value="TreeGrafter"/>
</dbReference>
<evidence type="ECO:0000256" key="2">
    <source>
        <dbReference type="ARBA" id="ARBA00022801"/>
    </source>
</evidence>
<dbReference type="SUPFAM" id="SSF51445">
    <property type="entry name" value="(Trans)glycosidases"/>
    <property type="match status" value="1"/>
</dbReference>
<comment type="similarity">
    <text evidence="1 7">Belongs to the glycosyl hydrolase 5 (cellulase A) family.</text>
</comment>
<evidence type="ECO:0000256" key="3">
    <source>
        <dbReference type="ARBA" id="ARBA00023001"/>
    </source>
</evidence>
<evidence type="ECO:0000256" key="6">
    <source>
        <dbReference type="ARBA" id="ARBA00023326"/>
    </source>
</evidence>
<organism evidence="9">
    <name type="scientific">uncultured bacterium Ad_010_C07</name>
    <dbReference type="NCBI Taxonomy" id="1489291"/>
    <lineage>
        <taxon>Bacteria</taxon>
        <taxon>environmental samples</taxon>
    </lineage>
</organism>
<dbReference type="EMBL" id="KJ631377">
    <property type="protein sequence ID" value="AIF25910.1"/>
    <property type="molecule type" value="Genomic_DNA"/>
</dbReference>
<accession>A0A0B4N049</accession>
<keyword evidence="6" id="KW-0624">Polysaccharide degradation</keyword>
<protein>
    <submittedName>
        <fullName evidence="9">Putative cellulase</fullName>
    </submittedName>
</protein>
<dbReference type="Pfam" id="PF00150">
    <property type="entry name" value="Cellulase"/>
    <property type="match status" value="1"/>
</dbReference>
<keyword evidence="4" id="KW-0119">Carbohydrate metabolism</keyword>
<evidence type="ECO:0000256" key="7">
    <source>
        <dbReference type="RuleBase" id="RU361153"/>
    </source>
</evidence>
<feature type="domain" description="Glycoside hydrolase family 5" evidence="8">
    <location>
        <begin position="5"/>
        <end position="251"/>
    </location>
</feature>
<keyword evidence="3" id="KW-0136">Cellulose degradation</keyword>
<reference evidence="9" key="1">
    <citation type="submission" date="2014-03" db="EMBL/GenBank/DDBJ databases">
        <title>A sequence of cellulolytic fosmid clone of goat rumen metagenome.</title>
        <authorList>
            <person name="Lee K.-T."/>
            <person name="Kim J.-Y."/>
            <person name="Kim Y.-J."/>
            <person name="Ahn J.-H."/>
            <person name="Park M.-N."/>
            <person name="Kim J.-H."/>
            <person name="Kim T.-H."/>
        </authorList>
    </citation>
    <scope>NUCLEOTIDE SEQUENCE</scope>
</reference>
<evidence type="ECO:0000259" key="8">
    <source>
        <dbReference type="Pfam" id="PF00150"/>
    </source>
</evidence>
<proteinExistence type="inferred from homology"/>
<evidence type="ECO:0000313" key="9">
    <source>
        <dbReference type="EMBL" id="AIF25910.1"/>
    </source>
</evidence>
<dbReference type="AlphaFoldDB" id="A0A0B4N049"/>